<dbReference type="AlphaFoldDB" id="A0A0R1UIJ5"/>
<evidence type="ECO:0000256" key="5">
    <source>
        <dbReference type="ARBA" id="ARBA00022880"/>
    </source>
</evidence>
<dbReference type="GO" id="GO:0046872">
    <property type="term" value="F:metal ion binding"/>
    <property type="evidence" value="ECO:0007669"/>
    <property type="project" value="UniProtKB-KW"/>
</dbReference>
<sequence length="121" mass="13928">METVGVVMDPYSKLQQLHDSMAKMTKTIESLENDILETLKENTELKVENQLLREKLDKMTAKSTEPIIKTQSGLESLRQIYNSGYHICNMYYGSHRDPSSDCMFCMDILDNFGEKKKPAKD</sequence>
<reference evidence="7 8" key="1">
    <citation type="journal article" date="2015" name="Genome Announc.">
        <title>Expanding the biotechnology potential of lactobacilli through comparative genomics of 213 strains and associated genera.</title>
        <authorList>
            <person name="Sun Z."/>
            <person name="Harris H.M."/>
            <person name="McCann A."/>
            <person name="Guo C."/>
            <person name="Argimon S."/>
            <person name="Zhang W."/>
            <person name="Yang X."/>
            <person name="Jeffery I.B."/>
            <person name="Cooney J.C."/>
            <person name="Kagawa T.F."/>
            <person name="Liu W."/>
            <person name="Song Y."/>
            <person name="Salvetti E."/>
            <person name="Wrobel A."/>
            <person name="Rasinkangas P."/>
            <person name="Parkhill J."/>
            <person name="Rea M.C."/>
            <person name="O'Sullivan O."/>
            <person name="Ritari J."/>
            <person name="Douillard F.P."/>
            <person name="Paul Ross R."/>
            <person name="Yang R."/>
            <person name="Briner A.E."/>
            <person name="Felis G.E."/>
            <person name="de Vos W.M."/>
            <person name="Barrangou R."/>
            <person name="Klaenhammer T.R."/>
            <person name="Caufield P.W."/>
            <person name="Cui Y."/>
            <person name="Zhang H."/>
            <person name="O'Toole P.W."/>
        </authorList>
    </citation>
    <scope>NUCLEOTIDE SEQUENCE [LARGE SCALE GENOMIC DNA]</scope>
    <source>
        <strain evidence="7 8">DSM 16043</strain>
    </source>
</reference>
<dbReference type="Pfam" id="PF06156">
    <property type="entry name" value="YabA"/>
    <property type="match status" value="1"/>
</dbReference>
<feature type="coiled-coil region" evidence="6">
    <location>
        <begin position="14"/>
        <end position="62"/>
    </location>
</feature>
<keyword evidence="4" id="KW-0862">Zinc</keyword>
<name>A0A0R1UIJ5_9LACO</name>
<proteinExistence type="predicted"/>
<evidence type="ECO:0000313" key="8">
    <source>
        <dbReference type="Proteomes" id="UP000051036"/>
    </source>
</evidence>
<keyword evidence="1" id="KW-0963">Cytoplasm</keyword>
<dbReference type="PATRIC" id="fig|1423763.3.peg.1073"/>
<keyword evidence="3" id="KW-0479">Metal-binding</keyword>
<dbReference type="Proteomes" id="UP000051036">
    <property type="component" value="Unassembled WGS sequence"/>
</dbReference>
<protein>
    <submittedName>
        <fullName evidence="7">Initiation-control protein YabA</fullName>
    </submittedName>
</protein>
<evidence type="ECO:0000256" key="6">
    <source>
        <dbReference type="SAM" id="Coils"/>
    </source>
</evidence>
<comment type="caution">
    <text evidence="7">The sequence shown here is derived from an EMBL/GenBank/DDBJ whole genome shotgun (WGS) entry which is preliminary data.</text>
</comment>
<keyword evidence="5" id="KW-0236">DNA replication inhibitor</keyword>
<evidence type="ECO:0000313" key="7">
    <source>
        <dbReference type="EMBL" id="KRL91226.1"/>
    </source>
</evidence>
<dbReference type="PIRSF" id="PIRSF021439">
    <property type="entry name" value="DUF972"/>
    <property type="match status" value="1"/>
</dbReference>
<evidence type="ECO:0000256" key="3">
    <source>
        <dbReference type="ARBA" id="ARBA00022723"/>
    </source>
</evidence>
<keyword evidence="2" id="KW-0235">DNA replication</keyword>
<dbReference type="EMBL" id="AZFM01000003">
    <property type="protein sequence ID" value="KRL91226.1"/>
    <property type="molecule type" value="Genomic_DNA"/>
</dbReference>
<gene>
    <name evidence="7" type="ORF">FC46_GL001057</name>
</gene>
<keyword evidence="8" id="KW-1185">Reference proteome</keyword>
<evidence type="ECO:0000256" key="1">
    <source>
        <dbReference type="ARBA" id="ARBA00022490"/>
    </source>
</evidence>
<organism evidence="7 8">
    <name type="scientific">Lactobacillus kalixensis DSM 16043</name>
    <dbReference type="NCBI Taxonomy" id="1423763"/>
    <lineage>
        <taxon>Bacteria</taxon>
        <taxon>Bacillati</taxon>
        <taxon>Bacillota</taxon>
        <taxon>Bacilli</taxon>
        <taxon>Lactobacillales</taxon>
        <taxon>Lactobacillaceae</taxon>
        <taxon>Lactobacillus</taxon>
    </lineage>
</organism>
<dbReference type="InterPro" id="IPR010377">
    <property type="entry name" value="YabA"/>
</dbReference>
<dbReference type="NCBIfam" id="NF009642">
    <property type="entry name" value="PRK13169.1-3"/>
    <property type="match status" value="1"/>
</dbReference>
<evidence type="ECO:0000256" key="2">
    <source>
        <dbReference type="ARBA" id="ARBA00022705"/>
    </source>
</evidence>
<dbReference type="GO" id="GO:0008156">
    <property type="term" value="P:negative regulation of DNA replication"/>
    <property type="evidence" value="ECO:0007669"/>
    <property type="project" value="UniProtKB-KW"/>
</dbReference>
<dbReference type="STRING" id="1423763.FC46_GL001057"/>
<dbReference type="GO" id="GO:0006260">
    <property type="term" value="P:DNA replication"/>
    <property type="evidence" value="ECO:0007669"/>
    <property type="project" value="UniProtKB-KW"/>
</dbReference>
<keyword evidence="6" id="KW-0175">Coiled coil</keyword>
<evidence type="ECO:0000256" key="4">
    <source>
        <dbReference type="ARBA" id="ARBA00022833"/>
    </source>
</evidence>
<accession>A0A0R1UIJ5</accession>